<dbReference type="PANTHER" id="PTHR33116">
    <property type="entry name" value="REVERSE TRANSCRIPTASE ZINC-BINDING DOMAIN-CONTAINING PROTEIN-RELATED-RELATED"/>
    <property type="match status" value="1"/>
</dbReference>
<organism evidence="2 3">
    <name type="scientific">Oryza sativa subsp. japonica</name>
    <name type="common">Rice</name>
    <dbReference type="NCBI Taxonomy" id="39947"/>
    <lineage>
        <taxon>Eukaryota</taxon>
        <taxon>Viridiplantae</taxon>
        <taxon>Streptophyta</taxon>
        <taxon>Embryophyta</taxon>
        <taxon>Tracheophyta</taxon>
        <taxon>Spermatophyta</taxon>
        <taxon>Magnoliopsida</taxon>
        <taxon>Liliopsida</taxon>
        <taxon>Poales</taxon>
        <taxon>Poaceae</taxon>
        <taxon>BOP clade</taxon>
        <taxon>Oryzoideae</taxon>
        <taxon>Oryzeae</taxon>
        <taxon>Oryzinae</taxon>
        <taxon>Oryza</taxon>
        <taxon>Oryza sativa</taxon>
    </lineage>
</organism>
<reference evidence="2 3" key="2">
    <citation type="journal article" date="2013" name="Plant Cell Physiol.">
        <title>Rice Annotation Project Database (RAP-DB): an integrative and interactive database for rice genomics.</title>
        <authorList>
            <person name="Sakai H."/>
            <person name="Lee S.S."/>
            <person name="Tanaka T."/>
            <person name="Numa H."/>
            <person name="Kim J."/>
            <person name="Kawahara Y."/>
            <person name="Wakimoto H."/>
            <person name="Yang C.C."/>
            <person name="Iwamoto M."/>
            <person name="Abe T."/>
            <person name="Yamada Y."/>
            <person name="Muto A."/>
            <person name="Inokuchi H."/>
            <person name="Ikemura T."/>
            <person name="Matsumoto T."/>
            <person name="Sasaki T."/>
            <person name="Itoh T."/>
        </authorList>
    </citation>
    <scope>NUCLEOTIDE SEQUENCE [LARGE SCALE GENOMIC DNA]</scope>
    <source>
        <strain evidence="3">cv. Nipponbare</strain>
    </source>
</reference>
<name>A0A0P0XXU5_ORYSJ</name>
<evidence type="ECO:0000313" key="2">
    <source>
        <dbReference type="EMBL" id="BAT12110.1"/>
    </source>
</evidence>
<dbReference type="EMBL" id="AP014966">
    <property type="protein sequence ID" value="BAT12110.1"/>
    <property type="molecule type" value="Genomic_DNA"/>
</dbReference>
<sequence>MLSIDGRLCLIKSVLMALPVHYLSVLQLPKWAIKDIERKCRGFLWKGQEEVSGGHCLVSWRKVCSPVEKGGLGVKDLNFFGQALRLQWPARSLEQRERPWTLAAFKLGNDVNLMFRSVVKYIVGNGENTDFWTANWTGHGCFAWRWPTLFSYVGRARLSVAKALCNNRWVRGLQGALSNEAMGEFFQLWDEVHDFSLLPSPDEIRWKLTGDGKFSAASAYDVFFIAAEDCSYGELLWRSRAPSRVRFFMWLALKDRCLTADNLAKRNWPHDPLCSLCEREDEDCHHLFVTCPFTAEVWRKIRRWCDANFAIQADGDSRLADWWLATRRRFRTSYKVDFDSAFMLICWLIWKERNARIFQHVSMTTEQVAENIKEEITVWRVAGIFSQFGE</sequence>
<proteinExistence type="predicted"/>
<protein>
    <submittedName>
        <fullName evidence="2">Os10g0565850 protein</fullName>
    </submittedName>
</protein>
<keyword evidence="3" id="KW-1185">Reference proteome</keyword>
<dbReference type="InterPro" id="IPR026960">
    <property type="entry name" value="RVT-Znf"/>
</dbReference>
<feature type="domain" description="Reverse transcriptase zinc-binding" evidence="1">
    <location>
        <begin position="214"/>
        <end position="298"/>
    </location>
</feature>
<reference evidence="2 3" key="3">
    <citation type="journal article" date="2013" name="Rice">
        <title>Improvement of the Oryza sativa Nipponbare reference genome using next generation sequence and optical map data.</title>
        <authorList>
            <person name="Kawahara Y."/>
            <person name="de la Bastide M."/>
            <person name="Hamilton J.P."/>
            <person name="Kanamori H."/>
            <person name="McCombie W.R."/>
            <person name="Ouyang S."/>
            <person name="Schwartz D.C."/>
            <person name="Tanaka T."/>
            <person name="Wu J."/>
            <person name="Zhou S."/>
            <person name="Childs K.L."/>
            <person name="Davidson R.M."/>
            <person name="Lin H."/>
            <person name="Quesada-Ocampo L."/>
            <person name="Vaillancourt B."/>
            <person name="Sakai H."/>
            <person name="Lee S.S."/>
            <person name="Kim J."/>
            <person name="Numa H."/>
            <person name="Itoh T."/>
            <person name="Buell C.R."/>
            <person name="Matsumoto T."/>
        </authorList>
    </citation>
    <scope>NUCLEOTIDE SEQUENCE [LARGE SCALE GENOMIC DNA]</scope>
    <source>
        <strain evidence="3">cv. Nipponbare</strain>
    </source>
</reference>
<dbReference type="AlphaFoldDB" id="A0A0P0XXU5"/>
<reference evidence="3" key="1">
    <citation type="journal article" date="2005" name="Nature">
        <title>The map-based sequence of the rice genome.</title>
        <authorList>
            <consortium name="International rice genome sequencing project (IRGSP)"/>
            <person name="Matsumoto T."/>
            <person name="Wu J."/>
            <person name="Kanamori H."/>
            <person name="Katayose Y."/>
            <person name="Fujisawa M."/>
            <person name="Namiki N."/>
            <person name="Mizuno H."/>
            <person name="Yamamoto K."/>
            <person name="Antonio B.A."/>
            <person name="Baba T."/>
            <person name="Sakata K."/>
            <person name="Nagamura Y."/>
            <person name="Aoki H."/>
            <person name="Arikawa K."/>
            <person name="Arita K."/>
            <person name="Bito T."/>
            <person name="Chiden Y."/>
            <person name="Fujitsuka N."/>
            <person name="Fukunaka R."/>
            <person name="Hamada M."/>
            <person name="Harada C."/>
            <person name="Hayashi A."/>
            <person name="Hijishita S."/>
            <person name="Honda M."/>
            <person name="Hosokawa S."/>
            <person name="Ichikawa Y."/>
            <person name="Idonuma A."/>
            <person name="Iijima M."/>
            <person name="Ikeda M."/>
            <person name="Ikeno M."/>
            <person name="Ito K."/>
            <person name="Ito S."/>
            <person name="Ito T."/>
            <person name="Ito Y."/>
            <person name="Ito Y."/>
            <person name="Iwabuchi A."/>
            <person name="Kamiya K."/>
            <person name="Karasawa W."/>
            <person name="Kurita K."/>
            <person name="Katagiri S."/>
            <person name="Kikuta A."/>
            <person name="Kobayashi H."/>
            <person name="Kobayashi N."/>
            <person name="Machita K."/>
            <person name="Maehara T."/>
            <person name="Masukawa M."/>
            <person name="Mizubayashi T."/>
            <person name="Mukai Y."/>
            <person name="Nagasaki H."/>
            <person name="Nagata Y."/>
            <person name="Naito S."/>
            <person name="Nakashima M."/>
            <person name="Nakama Y."/>
            <person name="Nakamichi Y."/>
            <person name="Nakamura M."/>
            <person name="Meguro A."/>
            <person name="Negishi M."/>
            <person name="Ohta I."/>
            <person name="Ohta T."/>
            <person name="Okamoto M."/>
            <person name="Ono N."/>
            <person name="Saji S."/>
            <person name="Sakaguchi M."/>
            <person name="Sakai K."/>
            <person name="Shibata M."/>
            <person name="Shimokawa T."/>
            <person name="Song J."/>
            <person name="Takazaki Y."/>
            <person name="Terasawa K."/>
            <person name="Tsugane M."/>
            <person name="Tsuji K."/>
            <person name="Ueda S."/>
            <person name="Waki K."/>
            <person name="Yamagata H."/>
            <person name="Yamamoto M."/>
            <person name="Yamamoto S."/>
            <person name="Yamane H."/>
            <person name="Yoshiki S."/>
            <person name="Yoshihara R."/>
            <person name="Yukawa K."/>
            <person name="Zhong H."/>
            <person name="Yano M."/>
            <person name="Yuan Q."/>
            <person name="Ouyang S."/>
            <person name="Liu J."/>
            <person name="Jones K.M."/>
            <person name="Gansberger K."/>
            <person name="Moffat K."/>
            <person name="Hill J."/>
            <person name="Bera J."/>
            <person name="Fadrosh D."/>
            <person name="Jin S."/>
            <person name="Johri S."/>
            <person name="Kim M."/>
            <person name="Overton L."/>
            <person name="Reardon M."/>
            <person name="Tsitrin T."/>
            <person name="Vuong H."/>
            <person name="Weaver B."/>
            <person name="Ciecko A."/>
            <person name="Tallon L."/>
            <person name="Jackson J."/>
            <person name="Pai G."/>
            <person name="Aken S.V."/>
            <person name="Utterback T."/>
            <person name="Reidmuller S."/>
            <person name="Feldblyum T."/>
            <person name="Hsiao J."/>
            <person name="Zismann V."/>
            <person name="Iobst S."/>
            <person name="de Vazeille A.R."/>
            <person name="Buell C.R."/>
            <person name="Ying K."/>
            <person name="Li Y."/>
            <person name="Lu T."/>
            <person name="Huang Y."/>
            <person name="Zhao Q."/>
            <person name="Feng Q."/>
            <person name="Zhang L."/>
            <person name="Zhu J."/>
            <person name="Weng Q."/>
            <person name="Mu J."/>
            <person name="Lu Y."/>
            <person name="Fan D."/>
            <person name="Liu Y."/>
            <person name="Guan J."/>
            <person name="Zhang Y."/>
            <person name="Yu S."/>
            <person name="Liu X."/>
            <person name="Zhang Y."/>
            <person name="Hong G."/>
            <person name="Han B."/>
            <person name="Choisne N."/>
            <person name="Demange N."/>
            <person name="Orjeda G."/>
            <person name="Samain S."/>
            <person name="Cattolico L."/>
            <person name="Pelletier E."/>
            <person name="Couloux A."/>
            <person name="Segurens B."/>
            <person name="Wincker P."/>
            <person name="D'Hont A."/>
            <person name="Scarpelli C."/>
            <person name="Weissenbach J."/>
            <person name="Salanoubat M."/>
            <person name="Quetier F."/>
            <person name="Yu Y."/>
            <person name="Kim H.R."/>
            <person name="Rambo T."/>
            <person name="Currie J."/>
            <person name="Collura K."/>
            <person name="Luo M."/>
            <person name="Yang T."/>
            <person name="Ammiraju J.S.S."/>
            <person name="Engler F."/>
            <person name="Soderlund C."/>
            <person name="Wing R.A."/>
            <person name="Palmer L.E."/>
            <person name="de la Bastide M."/>
            <person name="Spiegel L."/>
            <person name="Nascimento L."/>
            <person name="Zutavern T."/>
            <person name="O'Shaughnessy A."/>
            <person name="Dike S."/>
            <person name="Dedhia N."/>
            <person name="Preston R."/>
            <person name="Balija V."/>
            <person name="McCombie W.R."/>
            <person name="Chow T."/>
            <person name="Chen H."/>
            <person name="Chung M."/>
            <person name="Chen C."/>
            <person name="Shaw J."/>
            <person name="Wu H."/>
            <person name="Hsiao K."/>
            <person name="Chao Y."/>
            <person name="Chu M."/>
            <person name="Cheng C."/>
            <person name="Hour A."/>
            <person name="Lee P."/>
            <person name="Lin S."/>
            <person name="Lin Y."/>
            <person name="Liou J."/>
            <person name="Liu S."/>
            <person name="Hsing Y."/>
            <person name="Raghuvanshi S."/>
            <person name="Mohanty A."/>
            <person name="Bharti A.K."/>
            <person name="Gaur A."/>
            <person name="Gupta V."/>
            <person name="Kumar D."/>
            <person name="Ravi V."/>
            <person name="Vij S."/>
            <person name="Kapur A."/>
            <person name="Khurana P."/>
            <person name="Khurana P."/>
            <person name="Khurana J.P."/>
            <person name="Tyagi A.K."/>
            <person name="Gaikwad K."/>
            <person name="Singh A."/>
            <person name="Dalal V."/>
            <person name="Srivastava S."/>
            <person name="Dixit A."/>
            <person name="Pal A.K."/>
            <person name="Ghazi I.A."/>
            <person name="Yadav M."/>
            <person name="Pandit A."/>
            <person name="Bhargava A."/>
            <person name="Sureshbabu K."/>
            <person name="Batra K."/>
            <person name="Sharma T.R."/>
            <person name="Mohapatra T."/>
            <person name="Singh N.K."/>
            <person name="Messing J."/>
            <person name="Nelson A.B."/>
            <person name="Fuks G."/>
            <person name="Kavchok S."/>
            <person name="Keizer G."/>
            <person name="Linton E."/>
            <person name="Llaca V."/>
            <person name="Song R."/>
            <person name="Tanyolac B."/>
            <person name="Young S."/>
            <person name="Ho-Il K."/>
            <person name="Hahn J.H."/>
            <person name="Sangsakoo G."/>
            <person name="Vanavichit A."/>
            <person name="de Mattos Luiz.A.T."/>
            <person name="Zimmer P.D."/>
            <person name="Malone G."/>
            <person name="Dellagostin O."/>
            <person name="de Oliveira A.C."/>
            <person name="Bevan M."/>
            <person name="Bancroft I."/>
            <person name="Minx P."/>
            <person name="Cordum H."/>
            <person name="Wilson R."/>
            <person name="Cheng Z."/>
            <person name="Jin W."/>
            <person name="Jiang J."/>
            <person name="Leong S.A."/>
            <person name="Iwama H."/>
            <person name="Gojobori T."/>
            <person name="Itoh T."/>
            <person name="Niimura Y."/>
            <person name="Fujii Y."/>
            <person name="Habara T."/>
            <person name="Sakai H."/>
            <person name="Sato Y."/>
            <person name="Wilson G."/>
            <person name="Kumar K."/>
            <person name="McCouch S."/>
            <person name="Juretic N."/>
            <person name="Hoen D."/>
            <person name="Wright S."/>
            <person name="Bruskiewich R."/>
            <person name="Bureau T."/>
            <person name="Miyao A."/>
            <person name="Hirochika H."/>
            <person name="Nishikawa T."/>
            <person name="Kadowaki K."/>
            <person name="Sugiura M."/>
            <person name="Burr B."/>
            <person name="Sasaki T."/>
        </authorList>
    </citation>
    <scope>NUCLEOTIDE SEQUENCE [LARGE SCALE GENOMIC DNA]</scope>
    <source>
        <strain evidence="3">cv. Nipponbare</strain>
    </source>
</reference>
<accession>A0A0P0XXU5</accession>
<evidence type="ECO:0000259" key="1">
    <source>
        <dbReference type="Pfam" id="PF13966"/>
    </source>
</evidence>
<dbReference type="InParanoid" id="A0A0P0XXU5"/>
<dbReference type="PANTHER" id="PTHR33116:SF78">
    <property type="entry name" value="OS12G0587133 PROTEIN"/>
    <property type="match status" value="1"/>
</dbReference>
<evidence type="ECO:0000313" key="3">
    <source>
        <dbReference type="Proteomes" id="UP000059680"/>
    </source>
</evidence>
<dbReference type="Proteomes" id="UP000059680">
    <property type="component" value="Chromosome 10"/>
</dbReference>
<dbReference type="Pfam" id="PF13966">
    <property type="entry name" value="zf-RVT"/>
    <property type="match status" value="1"/>
</dbReference>
<dbReference type="PaxDb" id="39947-A0A0P0XXU5"/>
<dbReference type="STRING" id="39947.A0A0P0XXU5"/>
<gene>
    <name evidence="2" type="ordered locus">Os10g0565850</name>
    <name evidence="2" type="ORF">OSNPB_100565850</name>
</gene>
<dbReference type="FunCoup" id="A0A0P0XXU5">
    <property type="interactions" value="8"/>
</dbReference>